<sequence length="205" mass="24007">MITLYGAKLTRSFRALWALEEAELPYNYIKIKLGSDQINGSRTDEYKRINPQGKIPTLVDEQFTITESAAILNYIAARAPNKNLMPVDDIYLKAQYDEMCFFVLAELEQALWTHSKHRFLLPKELRLSEIKLTIEYEFAKSIKALQYYLNDKEFAINNHFTMADILISHTLHWAENAKFSVPDNLKEYTYRMYQRSACQYALQKA</sequence>
<dbReference type="PANTHER" id="PTHR44051:SF8">
    <property type="entry name" value="GLUTATHIONE S-TRANSFERASE GSTA"/>
    <property type="match status" value="1"/>
</dbReference>
<dbReference type="PROSITE" id="PS50404">
    <property type="entry name" value="GST_NTER"/>
    <property type="match status" value="1"/>
</dbReference>
<dbReference type="EMBL" id="LAZR01000796">
    <property type="protein sequence ID" value="KKN57610.1"/>
    <property type="molecule type" value="Genomic_DNA"/>
</dbReference>
<dbReference type="CDD" id="cd03046">
    <property type="entry name" value="GST_N_GTT1_like"/>
    <property type="match status" value="1"/>
</dbReference>
<dbReference type="InterPro" id="IPR040079">
    <property type="entry name" value="Glutathione_S-Trfase"/>
</dbReference>
<gene>
    <name evidence="2" type="ORF">LCGC14_0560540</name>
</gene>
<name>A0A0F9RM13_9ZZZZ</name>
<dbReference type="SFLD" id="SFLDG01150">
    <property type="entry name" value="Main.1:_Beta-like"/>
    <property type="match status" value="1"/>
</dbReference>
<dbReference type="InterPro" id="IPR036249">
    <property type="entry name" value="Thioredoxin-like_sf"/>
</dbReference>
<dbReference type="Pfam" id="PF02798">
    <property type="entry name" value="GST_N"/>
    <property type="match status" value="1"/>
</dbReference>
<protein>
    <recommendedName>
        <fullName evidence="1">GST N-terminal domain-containing protein</fullName>
    </recommendedName>
</protein>
<accession>A0A0F9RM13</accession>
<reference evidence="2" key="1">
    <citation type="journal article" date="2015" name="Nature">
        <title>Complex archaea that bridge the gap between prokaryotes and eukaryotes.</title>
        <authorList>
            <person name="Spang A."/>
            <person name="Saw J.H."/>
            <person name="Jorgensen S.L."/>
            <person name="Zaremba-Niedzwiedzka K."/>
            <person name="Martijn J."/>
            <person name="Lind A.E."/>
            <person name="van Eijk R."/>
            <person name="Schleper C."/>
            <person name="Guy L."/>
            <person name="Ettema T.J."/>
        </authorList>
    </citation>
    <scope>NUCLEOTIDE SEQUENCE</scope>
</reference>
<dbReference type="SFLD" id="SFLDS00019">
    <property type="entry name" value="Glutathione_Transferase_(cytos"/>
    <property type="match status" value="1"/>
</dbReference>
<evidence type="ECO:0000313" key="2">
    <source>
        <dbReference type="EMBL" id="KKN57610.1"/>
    </source>
</evidence>
<dbReference type="InterPro" id="IPR004045">
    <property type="entry name" value="Glutathione_S-Trfase_N"/>
</dbReference>
<comment type="caution">
    <text evidence="2">The sequence shown here is derived from an EMBL/GenBank/DDBJ whole genome shotgun (WGS) entry which is preliminary data.</text>
</comment>
<dbReference type="SUPFAM" id="SSF47616">
    <property type="entry name" value="GST C-terminal domain-like"/>
    <property type="match status" value="1"/>
</dbReference>
<dbReference type="Gene3D" id="3.40.30.10">
    <property type="entry name" value="Glutaredoxin"/>
    <property type="match status" value="1"/>
</dbReference>
<dbReference type="Gene3D" id="1.20.1050.10">
    <property type="match status" value="1"/>
</dbReference>
<organism evidence="2">
    <name type="scientific">marine sediment metagenome</name>
    <dbReference type="NCBI Taxonomy" id="412755"/>
    <lineage>
        <taxon>unclassified sequences</taxon>
        <taxon>metagenomes</taxon>
        <taxon>ecological metagenomes</taxon>
    </lineage>
</organism>
<dbReference type="PANTHER" id="PTHR44051">
    <property type="entry name" value="GLUTATHIONE S-TRANSFERASE-RELATED"/>
    <property type="match status" value="1"/>
</dbReference>
<dbReference type="SUPFAM" id="SSF52833">
    <property type="entry name" value="Thioredoxin-like"/>
    <property type="match status" value="1"/>
</dbReference>
<dbReference type="AlphaFoldDB" id="A0A0F9RM13"/>
<dbReference type="SFLD" id="SFLDG00358">
    <property type="entry name" value="Main_(cytGST)"/>
    <property type="match status" value="1"/>
</dbReference>
<proteinExistence type="predicted"/>
<evidence type="ECO:0000259" key="1">
    <source>
        <dbReference type="PROSITE" id="PS50404"/>
    </source>
</evidence>
<feature type="domain" description="GST N-terminal" evidence="1">
    <location>
        <begin position="1"/>
        <end position="83"/>
    </location>
</feature>
<dbReference type="InterPro" id="IPR036282">
    <property type="entry name" value="Glutathione-S-Trfase_C_sf"/>
</dbReference>